<evidence type="ECO:0000313" key="10">
    <source>
        <dbReference type="EMBL" id="MDI4647469.1"/>
    </source>
</evidence>
<keyword evidence="4 7" id="KW-0812">Transmembrane</keyword>
<dbReference type="SMART" id="SM00320">
    <property type="entry name" value="WD40"/>
    <property type="match status" value="5"/>
</dbReference>
<dbReference type="InterPro" id="IPR011047">
    <property type="entry name" value="Quinoprotein_ADH-like_sf"/>
</dbReference>
<comment type="subcellular location">
    <subcellularLocation>
        <location evidence="1 7">Cell membrane</location>
        <topology evidence="1 7">Multi-pass membrane protein</topology>
    </subcellularLocation>
</comment>
<proteinExistence type="inferred from homology"/>
<dbReference type="Proteomes" id="UP001161691">
    <property type="component" value="Unassembled WGS sequence"/>
</dbReference>
<comment type="caution">
    <text evidence="10">The sequence shown here is derived from an EMBL/GenBank/DDBJ whole genome shotgun (WGS) entry which is preliminary data.</text>
</comment>
<keyword evidence="6 7" id="KW-0472">Membrane</keyword>
<dbReference type="PANTHER" id="PTHR43227">
    <property type="entry name" value="BLL4140 PROTEIN"/>
    <property type="match status" value="1"/>
</dbReference>
<gene>
    <name evidence="10" type="ORF">KB449_21035</name>
</gene>
<dbReference type="Gene3D" id="1.10.3720.10">
    <property type="entry name" value="MetI-like"/>
    <property type="match status" value="1"/>
</dbReference>
<comment type="similarity">
    <text evidence="7">Belongs to the binding-protein-dependent transport system permease family.</text>
</comment>
<feature type="transmembrane region" description="Helical" evidence="7">
    <location>
        <begin position="355"/>
        <end position="379"/>
    </location>
</feature>
<feature type="domain" description="ABC transmembrane type-1" evidence="9">
    <location>
        <begin position="408"/>
        <end position="624"/>
    </location>
</feature>
<dbReference type="PANTHER" id="PTHR43227:SF11">
    <property type="entry name" value="BLL4140 PROTEIN"/>
    <property type="match status" value="1"/>
</dbReference>
<evidence type="ECO:0000256" key="4">
    <source>
        <dbReference type="ARBA" id="ARBA00022692"/>
    </source>
</evidence>
<keyword evidence="8" id="KW-0732">Signal</keyword>
<organism evidence="10 11">
    <name type="scientific">Cohnella hashimotonis</name>
    <dbReference type="NCBI Taxonomy" id="2826895"/>
    <lineage>
        <taxon>Bacteria</taxon>
        <taxon>Bacillati</taxon>
        <taxon>Bacillota</taxon>
        <taxon>Bacilli</taxon>
        <taxon>Bacillales</taxon>
        <taxon>Paenibacillaceae</taxon>
        <taxon>Cohnella</taxon>
    </lineage>
</organism>
<dbReference type="InterPro" id="IPR015943">
    <property type="entry name" value="WD40/YVTN_repeat-like_dom_sf"/>
</dbReference>
<feature type="transmembrane region" description="Helical" evidence="7">
    <location>
        <begin position="314"/>
        <end position="334"/>
    </location>
</feature>
<evidence type="ECO:0000256" key="3">
    <source>
        <dbReference type="ARBA" id="ARBA00022475"/>
    </source>
</evidence>
<feature type="transmembrane region" description="Helical" evidence="7">
    <location>
        <begin position="443"/>
        <end position="464"/>
    </location>
</feature>
<keyword evidence="3" id="KW-1003">Cell membrane</keyword>
<dbReference type="InterPro" id="IPR000515">
    <property type="entry name" value="MetI-like"/>
</dbReference>
<dbReference type="EMBL" id="JAGRPV010000001">
    <property type="protein sequence ID" value="MDI4647469.1"/>
    <property type="molecule type" value="Genomic_DNA"/>
</dbReference>
<dbReference type="Gene3D" id="2.130.10.10">
    <property type="entry name" value="YVTN repeat-like/Quinoprotein amine dehydrogenase"/>
    <property type="match status" value="1"/>
</dbReference>
<dbReference type="InterPro" id="IPR050809">
    <property type="entry name" value="UgpAE/MalFG_permease"/>
</dbReference>
<protein>
    <submittedName>
        <fullName evidence="10">ABC transporter permease subunit</fullName>
    </submittedName>
</protein>
<evidence type="ECO:0000256" key="6">
    <source>
        <dbReference type="ARBA" id="ARBA00023136"/>
    </source>
</evidence>
<name>A0ABT6TNH0_9BACL</name>
<feature type="transmembrane region" description="Helical" evidence="7">
    <location>
        <begin position="411"/>
        <end position="436"/>
    </location>
</feature>
<feature type="transmembrane region" description="Helical" evidence="7">
    <location>
        <begin position="546"/>
        <end position="568"/>
    </location>
</feature>
<dbReference type="InterPro" id="IPR018391">
    <property type="entry name" value="PQQ_b-propeller_rpt"/>
</dbReference>
<dbReference type="PROSITE" id="PS50928">
    <property type="entry name" value="ABC_TM1"/>
    <property type="match status" value="1"/>
</dbReference>
<evidence type="ECO:0000256" key="7">
    <source>
        <dbReference type="RuleBase" id="RU363032"/>
    </source>
</evidence>
<reference evidence="10" key="1">
    <citation type="submission" date="2023-04" db="EMBL/GenBank/DDBJ databases">
        <title>Comparative genomic analysis of Cohnella hashimotonis sp. nov., isolated from the International Space Station.</title>
        <authorList>
            <person name="Venkateswaran K."/>
            <person name="Simpson A."/>
        </authorList>
    </citation>
    <scope>NUCLEOTIDE SEQUENCE</scope>
    <source>
        <strain evidence="10">F6_2S_P_1</strain>
    </source>
</reference>
<keyword evidence="11" id="KW-1185">Reference proteome</keyword>
<evidence type="ECO:0000256" key="2">
    <source>
        <dbReference type="ARBA" id="ARBA00022448"/>
    </source>
</evidence>
<dbReference type="SUPFAM" id="SSF161098">
    <property type="entry name" value="MetI-like"/>
    <property type="match status" value="1"/>
</dbReference>
<dbReference type="SMART" id="SM00564">
    <property type="entry name" value="PQQ"/>
    <property type="match status" value="3"/>
</dbReference>
<feature type="chain" id="PRO_5046037128" evidence="8">
    <location>
        <begin position="22"/>
        <end position="633"/>
    </location>
</feature>
<dbReference type="InterPro" id="IPR002372">
    <property type="entry name" value="PQQ_rpt_dom"/>
</dbReference>
<dbReference type="RefSeq" id="WP_282910233.1">
    <property type="nucleotide sequence ID" value="NZ_JAGRPV010000001.1"/>
</dbReference>
<feature type="transmembrane region" description="Helical" evidence="7">
    <location>
        <begin position="603"/>
        <end position="623"/>
    </location>
</feature>
<dbReference type="CDD" id="cd06261">
    <property type="entry name" value="TM_PBP2"/>
    <property type="match status" value="1"/>
</dbReference>
<feature type="signal peptide" evidence="8">
    <location>
        <begin position="1"/>
        <end position="21"/>
    </location>
</feature>
<feature type="transmembrane region" description="Helical" evidence="7">
    <location>
        <begin position="498"/>
        <end position="525"/>
    </location>
</feature>
<dbReference type="Pfam" id="PF13360">
    <property type="entry name" value="PQQ_2"/>
    <property type="match status" value="1"/>
</dbReference>
<sequence length="633" mass="68857">MKKLAIIIVALLFLYAQPAFAEALWKMDKELTINSISVSEDGERMAVGTQDAVAVVLDRNGKPLFEAQANNVVTDVALLNDGRLLVASDDRNVYMVDGQGNNVWTHTFNKMVKSLVATGDGQLVAITLYRSDAVYLLDLQGEVVREIPIGIYMDHIGLSPSGSWIVVGAADQYVYLLNSEGETVTKTPMAGAIKAVSVADDGTMAVGTSDYKLSVFDRDGQPIGSRIMKDQLTSVHLDAAGAYVAAADFAGNYAILKTNGSLLWSAKEPGAGQQVKFSGDGRRLYAASDKGQVYAYEIDGLLASAKAQAARDQAWKIGLIAAGAIALTGAVYMLQRRKPQVLARLWKDKFSYLMLVPSLSLLCVFMYTPAFSGLFHSLYDWNPVARSEFVGLDNFKRIFADPYVGKGAYNLLILIATGLVKAIVPPLIVAELIYHLRNKKAQYWFRTSFVLSMVVPTVGILLIWQNLYDPGNGMINQLLEALGLGSWSRPWLGEAKTALWALIFINFPFVGILQLLVLYSGLIGISEEVIEAAKMDGARTPRIIRSIHLPLLAGQIKLLVVLAVIAIVQDFGTILIMTGGGPMDSTYVPALQMYFAATKFNDLGYASALGVTMFAAIFILTIVNMKFIKTEAD</sequence>
<dbReference type="InterPro" id="IPR035906">
    <property type="entry name" value="MetI-like_sf"/>
</dbReference>
<evidence type="ECO:0000256" key="1">
    <source>
        <dbReference type="ARBA" id="ARBA00004651"/>
    </source>
</evidence>
<evidence type="ECO:0000256" key="5">
    <source>
        <dbReference type="ARBA" id="ARBA00022989"/>
    </source>
</evidence>
<evidence type="ECO:0000313" key="11">
    <source>
        <dbReference type="Proteomes" id="UP001161691"/>
    </source>
</evidence>
<accession>A0ABT6TNH0</accession>
<evidence type="ECO:0000259" key="9">
    <source>
        <dbReference type="PROSITE" id="PS50928"/>
    </source>
</evidence>
<keyword evidence="2 7" id="KW-0813">Transport</keyword>
<keyword evidence="5 7" id="KW-1133">Transmembrane helix</keyword>
<dbReference type="Pfam" id="PF00528">
    <property type="entry name" value="BPD_transp_1"/>
    <property type="match status" value="1"/>
</dbReference>
<dbReference type="SUPFAM" id="SSF50998">
    <property type="entry name" value="Quinoprotein alcohol dehydrogenase-like"/>
    <property type="match status" value="1"/>
</dbReference>
<evidence type="ECO:0000256" key="8">
    <source>
        <dbReference type="SAM" id="SignalP"/>
    </source>
</evidence>
<dbReference type="InterPro" id="IPR001680">
    <property type="entry name" value="WD40_rpt"/>
</dbReference>